<dbReference type="AlphaFoldDB" id="A0A0V1CKT5"/>
<dbReference type="EMBL" id="JYDI01000171">
    <property type="protein sequence ID" value="KRY49612.1"/>
    <property type="molecule type" value="Genomic_DNA"/>
</dbReference>
<name>A0A0V1CKT5_TRIBR</name>
<sequence length="76" mass="8790">MDGDTSEKNNLQWMKKIFSNNIANKIIYYNNNNNKVLLLSSTLSSIYKQQQLRQLVTGAFLSILFLQDTFKIASEK</sequence>
<keyword evidence="2" id="KW-1185">Reference proteome</keyword>
<gene>
    <name evidence="1" type="ORF">T03_5812</name>
</gene>
<accession>A0A0V1CKT5</accession>
<organism evidence="1 2">
    <name type="scientific">Trichinella britovi</name>
    <name type="common">Parasitic roundworm</name>
    <dbReference type="NCBI Taxonomy" id="45882"/>
    <lineage>
        <taxon>Eukaryota</taxon>
        <taxon>Metazoa</taxon>
        <taxon>Ecdysozoa</taxon>
        <taxon>Nematoda</taxon>
        <taxon>Enoplea</taxon>
        <taxon>Dorylaimia</taxon>
        <taxon>Trichinellida</taxon>
        <taxon>Trichinellidae</taxon>
        <taxon>Trichinella</taxon>
    </lineage>
</organism>
<comment type="caution">
    <text evidence="1">The sequence shown here is derived from an EMBL/GenBank/DDBJ whole genome shotgun (WGS) entry which is preliminary data.</text>
</comment>
<evidence type="ECO:0000313" key="2">
    <source>
        <dbReference type="Proteomes" id="UP000054653"/>
    </source>
</evidence>
<reference evidence="1 2" key="1">
    <citation type="submission" date="2015-01" db="EMBL/GenBank/DDBJ databases">
        <title>Evolution of Trichinella species and genotypes.</title>
        <authorList>
            <person name="Korhonen P.K."/>
            <person name="Edoardo P."/>
            <person name="Giuseppe L.R."/>
            <person name="Gasser R.B."/>
        </authorList>
    </citation>
    <scope>NUCLEOTIDE SEQUENCE [LARGE SCALE GENOMIC DNA]</scope>
    <source>
        <strain evidence="1">ISS120</strain>
    </source>
</reference>
<proteinExistence type="predicted"/>
<evidence type="ECO:0000313" key="1">
    <source>
        <dbReference type="EMBL" id="KRY49612.1"/>
    </source>
</evidence>
<protein>
    <submittedName>
        <fullName evidence="1">Uncharacterized protein</fullName>
    </submittedName>
</protein>
<dbReference type="Proteomes" id="UP000054653">
    <property type="component" value="Unassembled WGS sequence"/>
</dbReference>